<dbReference type="EMBL" id="PUIV01000016">
    <property type="protein sequence ID" value="PWB93732.1"/>
    <property type="molecule type" value="Genomic_DNA"/>
</dbReference>
<proteinExistence type="predicted"/>
<dbReference type="InterPro" id="IPR049977">
    <property type="entry name" value="SIR2-like_antiphage-assoc"/>
</dbReference>
<accession>A0A2U1SQ49</accession>
<keyword evidence="2" id="KW-1185">Reference proteome</keyword>
<comment type="caution">
    <text evidence="1">The sequence shown here is derived from an EMBL/GenBank/DDBJ whole genome shotgun (WGS) entry which is preliminary data.</text>
</comment>
<evidence type="ECO:0000313" key="1">
    <source>
        <dbReference type="EMBL" id="PWB93732.1"/>
    </source>
</evidence>
<sequence length="444" mass="48351">MTHFAIRGSRQLMSEEFSAHLALAIRLENVGVLLGAGASKGVGGMVMSDVWALLTTEYAEQIRFLRDNKFLADGEPGNVEFLLDRLEIACLDGERTGADLTKLKAARHALRKAVLRAAILDEMLWSEPDQTILNPKLSDHIKLVSRLAGNRQPGQAAPWAFTTNYDLALEWSAEALGLHCVNGFSGTHDRAFRPSSFDLGLRNVQARGEARFGTYNLYLGKLHGSISWTASRSGSVCELPCASVKPLVDLFIASDQPDDWPGFMIFPGASKFVHTTAFVYGEIIRRFTEFLSRPNACLIVNGYGFADDHINRLIVSALQNPTLQLIIYLPEIDRLGIYDTLAATGEAIKPNEQLKRLLLAQLPQVTVRGFGAGGFFDALANDLPEPAMLDEVSERARQLEVLLKQATNIQVSKKPAGKADANKAVGAAPDAASAPGDGFEGLFE</sequence>
<name>A0A2U1SQ49_METSR</name>
<protein>
    <submittedName>
        <fullName evidence="1">Uncharacterized protein</fullName>
    </submittedName>
</protein>
<dbReference type="Pfam" id="PF13289">
    <property type="entry name" value="SIR2_2"/>
    <property type="match status" value="1"/>
</dbReference>
<evidence type="ECO:0000313" key="2">
    <source>
        <dbReference type="Proteomes" id="UP000245137"/>
    </source>
</evidence>
<reference evidence="1 2" key="1">
    <citation type="journal article" date="2018" name="Appl. Microbiol. Biotechnol.">
        <title>Co-cultivation of the strictly anaerobic methanogen Methanosarcina barkeri with aerobic methanotrophs in an oxygen-limited membrane bioreactor.</title>
        <authorList>
            <person name="In 't Zandt M.H."/>
            <person name="van den Bosch T.J.M."/>
            <person name="Rijkers R."/>
            <person name="van Kessel M.A.H.J."/>
            <person name="Jetten M.S.M."/>
            <person name="Welte C.U."/>
        </authorList>
    </citation>
    <scope>NUCLEOTIDE SEQUENCE [LARGE SCALE GENOMIC DNA]</scope>
    <source>
        <strain evidence="1 2">DSM 17706</strain>
    </source>
</reference>
<gene>
    <name evidence="1" type="ORF">C5689_11365</name>
</gene>
<organism evidence="1 2">
    <name type="scientific">Methylosinus sporium</name>
    <dbReference type="NCBI Taxonomy" id="428"/>
    <lineage>
        <taxon>Bacteria</taxon>
        <taxon>Pseudomonadati</taxon>
        <taxon>Pseudomonadota</taxon>
        <taxon>Alphaproteobacteria</taxon>
        <taxon>Hyphomicrobiales</taxon>
        <taxon>Methylocystaceae</taxon>
        <taxon>Methylosinus</taxon>
    </lineage>
</organism>
<dbReference type="OrthoDB" id="9808492at2"/>
<dbReference type="Proteomes" id="UP000245137">
    <property type="component" value="Unassembled WGS sequence"/>
</dbReference>
<dbReference type="RefSeq" id="WP_108917393.1">
    <property type="nucleotide sequence ID" value="NZ_BGJY01000016.1"/>
</dbReference>
<dbReference type="NCBIfam" id="NF042942">
    <property type="entry name" value="SIR2_antiphage"/>
    <property type="match status" value="1"/>
</dbReference>
<dbReference type="AlphaFoldDB" id="A0A2U1SQ49"/>